<dbReference type="InterPro" id="IPR004381">
    <property type="entry name" value="Glycerate_kinase"/>
</dbReference>
<dbReference type="Gene3D" id="3.90.1510.10">
    <property type="entry name" value="Glycerate kinase, domain 2"/>
    <property type="match status" value="1"/>
</dbReference>
<proteinExistence type="predicted"/>
<dbReference type="PANTHER" id="PTHR21599:SF0">
    <property type="entry name" value="GLYCERATE KINASE"/>
    <property type="match status" value="1"/>
</dbReference>
<keyword evidence="1" id="KW-0808">Transferase</keyword>
<accession>A0ABU5CT86</accession>
<dbReference type="Pfam" id="PF02595">
    <property type="entry name" value="Gly_kinase"/>
    <property type="match status" value="1"/>
</dbReference>
<dbReference type="InterPro" id="IPR018193">
    <property type="entry name" value="Glyc_kinase_flavodox-like_fold"/>
</dbReference>
<dbReference type="Proteomes" id="UP001275315">
    <property type="component" value="Unassembled WGS sequence"/>
</dbReference>
<keyword evidence="1" id="KW-0418">Kinase</keyword>
<sequence length="105" mass="11245">MKIKIILALDAYKGSLTQIDAIKVMKSAIQDVFPYADIVEMPMADGGEGTLDVISYAMPSVEKVPICVTGPHGKKIDTSMGVMNEETALIEIAKIAGLTHVPRAE</sequence>
<protein>
    <submittedName>
        <fullName evidence="1">Glycerate kinase</fullName>
    </submittedName>
</protein>
<comment type="caution">
    <text evidence="1">The sequence shown here is derived from an EMBL/GenBank/DDBJ whole genome shotgun (WGS) entry which is preliminary data.</text>
</comment>
<gene>
    <name evidence="1" type="ORF">RWD45_14620</name>
</gene>
<dbReference type="GO" id="GO:0016301">
    <property type="term" value="F:kinase activity"/>
    <property type="evidence" value="ECO:0007669"/>
    <property type="project" value="UniProtKB-KW"/>
</dbReference>
<dbReference type="RefSeq" id="WP_320380369.1">
    <property type="nucleotide sequence ID" value="NZ_JAWDIQ010000002.1"/>
</dbReference>
<organism evidence="1 2">
    <name type="scientific">Paracerasibacillus soli</name>
    <dbReference type="NCBI Taxonomy" id="480284"/>
    <lineage>
        <taxon>Bacteria</taxon>
        <taxon>Bacillati</taxon>
        <taxon>Bacillota</taxon>
        <taxon>Bacilli</taxon>
        <taxon>Bacillales</taxon>
        <taxon>Bacillaceae</taxon>
        <taxon>Paracerasibacillus</taxon>
    </lineage>
</organism>
<keyword evidence="2" id="KW-1185">Reference proteome</keyword>
<reference evidence="1 2" key="1">
    <citation type="submission" date="2023-10" db="EMBL/GenBank/DDBJ databases">
        <title>Virgibacillus soli CC-YMP-6 genome.</title>
        <authorList>
            <person name="Miliotis G."/>
            <person name="Sengupta P."/>
            <person name="Hameed A."/>
            <person name="Chuvochina M."/>
            <person name="Mcdonagh F."/>
            <person name="Simpson A.C."/>
            <person name="Singh N.K."/>
            <person name="Rekha P.D."/>
            <person name="Raman K."/>
            <person name="Hugenholtz P."/>
            <person name="Venkateswaran K."/>
        </authorList>
    </citation>
    <scope>NUCLEOTIDE SEQUENCE [LARGE SCALE GENOMIC DNA]</scope>
    <source>
        <strain evidence="1 2">CC-YMP-6</strain>
    </source>
</reference>
<dbReference type="SUPFAM" id="SSF110738">
    <property type="entry name" value="Glycerate kinase I"/>
    <property type="match status" value="1"/>
</dbReference>
<evidence type="ECO:0000313" key="2">
    <source>
        <dbReference type="Proteomes" id="UP001275315"/>
    </source>
</evidence>
<name>A0ABU5CT86_9BACI</name>
<evidence type="ECO:0000313" key="1">
    <source>
        <dbReference type="EMBL" id="MDY0409575.1"/>
    </source>
</evidence>
<dbReference type="PANTHER" id="PTHR21599">
    <property type="entry name" value="GLYCERATE KINASE"/>
    <property type="match status" value="1"/>
</dbReference>
<dbReference type="EMBL" id="JAWDIQ010000002">
    <property type="protein sequence ID" value="MDY0409575.1"/>
    <property type="molecule type" value="Genomic_DNA"/>
</dbReference>
<dbReference type="InterPro" id="IPR036129">
    <property type="entry name" value="Glycerate_kinase_sf"/>
</dbReference>